<gene>
    <name evidence="4" type="primary">LOC111021604</name>
</gene>
<proteinExistence type="predicted"/>
<feature type="signal peptide" evidence="2">
    <location>
        <begin position="1"/>
        <end position="20"/>
    </location>
</feature>
<feature type="region of interest" description="Disordered" evidence="1">
    <location>
        <begin position="505"/>
        <end position="551"/>
    </location>
</feature>
<name>A0A6J1DJ98_MOMCH</name>
<feature type="chain" id="PRO_5026777035" evidence="2">
    <location>
        <begin position="21"/>
        <end position="943"/>
    </location>
</feature>
<dbReference type="AlphaFoldDB" id="A0A6J1DJ98"/>
<accession>A0A6J1DJ98</accession>
<keyword evidence="2" id="KW-0732">Signal</keyword>
<evidence type="ECO:0000313" key="4">
    <source>
        <dbReference type="RefSeq" id="XP_022154310.1"/>
    </source>
</evidence>
<dbReference type="OrthoDB" id="66678at2759"/>
<dbReference type="Gene3D" id="2.120.10.70">
    <property type="entry name" value="Fucose-specific lectin"/>
    <property type="match status" value="1"/>
</dbReference>
<evidence type="ECO:0000256" key="2">
    <source>
        <dbReference type="SAM" id="SignalP"/>
    </source>
</evidence>
<dbReference type="PANTHER" id="PTHR36893:SF1">
    <property type="entry name" value="BULB-TYPE LECTIN DOMAIN-CONTAINING PROTEIN"/>
    <property type="match status" value="1"/>
</dbReference>
<organism evidence="3 4">
    <name type="scientific">Momordica charantia</name>
    <name type="common">Bitter gourd</name>
    <name type="synonym">Balsam pear</name>
    <dbReference type="NCBI Taxonomy" id="3673"/>
    <lineage>
        <taxon>Eukaryota</taxon>
        <taxon>Viridiplantae</taxon>
        <taxon>Streptophyta</taxon>
        <taxon>Embryophyta</taxon>
        <taxon>Tracheophyta</taxon>
        <taxon>Spermatophyta</taxon>
        <taxon>Magnoliopsida</taxon>
        <taxon>eudicotyledons</taxon>
        <taxon>Gunneridae</taxon>
        <taxon>Pentapetalae</taxon>
        <taxon>rosids</taxon>
        <taxon>fabids</taxon>
        <taxon>Cucurbitales</taxon>
        <taxon>Cucurbitaceae</taxon>
        <taxon>Momordiceae</taxon>
        <taxon>Momordica</taxon>
    </lineage>
</organism>
<protein>
    <submittedName>
        <fullName evidence="4">Uncharacterized protein LOC111021604</fullName>
    </submittedName>
</protein>
<dbReference type="PANTHER" id="PTHR36893">
    <property type="entry name" value="OS01G0275950 PROTEIN"/>
    <property type="match status" value="1"/>
</dbReference>
<evidence type="ECO:0000256" key="1">
    <source>
        <dbReference type="SAM" id="MobiDB-lite"/>
    </source>
</evidence>
<reference evidence="4" key="1">
    <citation type="submission" date="2025-08" db="UniProtKB">
        <authorList>
            <consortium name="RefSeq"/>
        </authorList>
    </citation>
    <scope>IDENTIFICATION</scope>
    <source>
        <strain evidence="4">OHB3-1</strain>
    </source>
</reference>
<keyword evidence="3" id="KW-1185">Reference proteome</keyword>
<dbReference type="RefSeq" id="XP_022154310.1">
    <property type="nucleotide sequence ID" value="XM_022298618.1"/>
</dbReference>
<dbReference type="KEGG" id="mcha:111021604"/>
<dbReference type="GeneID" id="111021604"/>
<evidence type="ECO:0000313" key="3">
    <source>
        <dbReference type="Proteomes" id="UP000504603"/>
    </source>
</evidence>
<sequence length="943" mass="106830">MLHLIILIWVLSVSSSGVLGSINSYCPHHHLQRFDRKFEQKTDRFWKFQEHSNSWVEVQLPYDLVSCRNGSCTKFGQIKNYRLEKNRGENMEKEYDGGFDERTENSKKDGGVEVAHKFDVDLPVRKRVSLTKVSEISIWVTGESGSIYERFWNGVQWVIAPHDLPVSAGPAVSIFAVNHSILALSEAGVLYQLQLSESSQPIWVELIPTPHQTTGEEEVNQVSSIQALAGVVSHDGMRVYFNTKKGTLLELTELEPPRLVDHGQPRDADVAAIVDVASFRTEVVYTISSVGDLYEYDRSSKPLWKKHVRKDKAAQDLRLMASTGCYIQSLNGDYSISLFLLTKDGNLVERRLHKRKWKWIVHGRPSDHHLASVLPALVDESNEKILSLFLTTSSGSVFEYRTHSYPGHGQEDEVPEAWVNHKHPLNAKAARGIAGLQFQVGRILFALDDGRLGELHLAGLGGENSGPTHHTTSRRKAAVRYTWSILEAPETEGWNAEYCTEHRGPTNCLTGTKDDLSDQGARRSASRRPKGSQPQQNYLIPGESESVPEKSSDDFNLLAENWTKNSFRLRVMHGGRSFFLITVDGLIFEYLYTGDVWLWLRHESPTHIKGAVGNYNGSLYLVDTFGSLLIRERSSQELAWTNCTAFRRGKPLIGGAPWDKFLGLSMKVTTEDALFFVSKTGRLLQFTVASRKFKWKDCQNPPNTKVASIIDQETFRENIVFVIGTNGRLYQYNKVTALWHQHHQSQHLLLSRWPGTATRPSPYSLTGSLFMISKEGGLIEYHWNSWDGWNWVEHGRPYRGVTLASAPGPCFEGNQLFLIGSDGRVYLRYTDEDTWKWRNCGFPHMFDKDGKVDSKDGNGLTCVDEERALEKDPENEEDIDKNCDPKVASTRPIQFSEDAVIFELRDGRLAEMRQTDDSNWIWSRVIVTPTSLCIADYWTALAS</sequence>
<dbReference type="Proteomes" id="UP000504603">
    <property type="component" value="Unplaced"/>
</dbReference>
<dbReference type="SUPFAM" id="SSF89372">
    <property type="entry name" value="Fucose-specific lectin"/>
    <property type="match status" value="2"/>
</dbReference>